<name>A0ABN9HAG8_9NEOB</name>
<evidence type="ECO:0008006" key="7">
    <source>
        <dbReference type="Google" id="ProtNLM"/>
    </source>
</evidence>
<protein>
    <recommendedName>
        <fullName evidence="7">ABC transporter domain-containing protein</fullName>
    </recommendedName>
</protein>
<dbReference type="Proteomes" id="UP001162483">
    <property type="component" value="Unassembled WGS sequence"/>
</dbReference>
<feature type="region of interest" description="Disordered" evidence="4">
    <location>
        <begin position="81"/>
        <end position="103"/>
    </location>
</feature>
<evidence type="ECO:0000313" key="6">
    <source>
        <dbReference type="Proteomes" id="UP001162483"/>
    </source>
</evidence>
<keyword evidence="3" id="KW-0406">Ion transport</keyword>
<evidence type="ECO:0000313" key="5">
    <source>
        <dbReference type="EMBL" id="CAI9618695.1"/>
    </source>
</evidence>
<comment type="caution">
    <text evidence="5">The sequence shown here is derived from an EMBL/GenBank/DDBJ whole genome shotgun (WGS) entry which is preliminary data.</text>
</comment>
<reference evidence="5" key="1">
    <citation type="submission" date="2023-05" db="EMBL/GenBank/DDBJ databases">
        <authorList>
            <person name="Stuckert A."/>
        </authorList>
    </citation>
    <scope>NUCLEOTIDE SEQUENCE</scope>
</reference>
<sequence>MTPVRGAVELDGVDIRSLDPSWLRGEVIGFINQEPVLFGTTVLENIRFGRPEASDAEVFEAAKLANADGFIRNFPDGYRTVLGEPRRQPPPHGSLTCGQDRAG</sequence>
<keyword evidence="6" id="KW-1185">Reference proteome</keyword>
<evidence type="ECO:0000256" key="1">
    <source>
        <dbReference type="ARBA" id="ARBA00007577"/>
    </source>
</evidence>
<dbReference type="PANTHER" id="PTHR43394:SF17">
    <property type="entry name" value="MITOCHONDRIAL POTASSIUM CHANNEL ATP-BINDING SUBUNIT"/>
    <property type="match status" value="1"/>
</dbReference>
<dbReference type="InterPro" id="IPR039421">
    <property type="entry name" value="Type_1_exporter"/>
</dbReference>
<organism evidence="5 6">
    <name type="scientific">Staurois parvus</name>
    <dbReference type="NCBI Taxonomy" id="386267"/>
    <lineage>
        <taxon>Eukaryota</taxon>
        <taxon>Metazoa</taxon>
        <taxon>Chordata</taxon>
        <taxon>Craniata</taxon>
        <taxon>Vertebrata</taxon>
        <taxon>Euteleostomi</taxon>
        <taxon>Amphibia</taxon>
        <taxon>Batrachia</taxon>
        <taxon>Anura</taxon>
        <taxon>Neobatrachia</taxon>
        <taxon>Ranoidea</taxon>
        <taxon>Ranidae</taxon>
        <taxon>Staurois</taxon>
    </lineage>
</organism>
<dbReference type="EMBL" id="CATNWA010020502">
    <property type="protein sequence ID" value="CAI9618695.1"/>
    <property type="molecule type" value="Genomic_DNA"/>
</dbReference>
<dbReference type="SUPFAM" id="SSF52540">
    <property type="entry name" value="P-loop containing nucleoside triphosphate hydrolases"/>
    <property type="match status" value="1"/>
</dbReference>
<dbReference type="PANTHER" id="PTHR43394">
    <property type="entry name" value="ATP-DEPENDENT PERMEASE MDL1, MITOCHONDRIAL"/>
    <property type="match status" value="1"/>
</dbReference>
<dbReference type="InterPro" id="IPR027417">
    <property type="entry name" value="P-loop_NTPase"/>
</dbReference>
<accession>A0ABN9HAG8</accession>
<comment type="similarity">
    <text evidence="1">Belongs to the ABC transporter superfamily. ABCB family. Multidrug resistance exporter (TC 3.A.1.201) subfamily.</text>
</comment>
<keyword evidence="2" id="KW-0813">Transport</keyword>
<proteinExistence type="inferred from homology"/>
<gene>
    <name evidence="5" type="ORF">SPARVUS_LOCUS15714424</name>
</gene>
<evidence type="ECO:0000256" key="2">
    <source>
        <dbReference type="ARBA" id="ARBA00022448"/>
    </source>
</evidence>
<evidence type="ECO:0000256" key="4">
    <source>
        <dbReference type="SAM" id="MobiDB-lite"/>
    </source>
</evidence>
<dbReference type="Gene3D" id="3.40.50.300">
    <property type="entry name" value="P-loop containing nucleotide triphosphate hydrolases"/>
    <property type="match status" value="1"/>
</dbReference>
<evidence type="ECO:0000256" key="3">
    <source>
        <dbReference type="ARBA" id="ARBA00023065"/>
    </source>
</evidence>